<dbReference type="PANTHER" id="PTHR31896:SF64">
    <property type="entry name" value="TRICHOTHECENE 3-O-ACETYLTRANSFERASE"/>
    <property type="match status" value="1"/>
</dbReference>
<evidence type="ECO:0000313" key="5">
    <source>
        <dbReference type="Proteomes" id="UP000756132"/>
    </source>
</evidence>
<dbReference type="KEGG" id="ffu:CLAFUR5_12195"/>
<accession>A0A9Q8PI35</accession>
<evidence type="ECO:0000313" key="4">
    <source>
        <dbReference type="EMBL" id="UJO22875.1"/>
    </source>
</evidence>
<dbReference type="AlphaFoldDB" id="A0A9Q8PI35"/>
<dbReference type="OMA" id="AFIWQSV"/>
<protein>
    <submittedName>
        <fullName evidence="4">Trichothecene 3-O-acetyltransferase</fullName>
    </submittedName>
</protein>
<feature type="domain" description="Trichothecene 3-O-acetyltransferase-like N-terminal" evidence="3">
    <location>
        <begin position="23"/>
        <end position="194"/>
    </location>
</feature>
<organism evidence="4 5">
    <name type="scientific">Passalora fulva</name>
    <name type="common">Tomato leaf mold</name>
    <name type="synonym">Cladosporium fulvum</name>
    <dbReference type="NCBI Taxonomy" id="5499"/>
    <lineage>
        <taxon>Eukaryota</taxon>
        <taxon>Fungi</taxon>
        <taxon>Dikarya</taxon>
        <taxon>Ascomycota</taxon>
        <taxon>Pezizomycotina</taxon>
        <taxon>Dothideomycetes</taxon>
        <taxon>Dothideomycetidae</taxon>
        <taxon>Mycosphaerellales</taxon>
        <taxon>Mycosphaerellaceae</taxon>
        <taxon>Fulvia</taxon>
    </lineage>
</organism>
<reference evidence="4" key="1">
    <citation type="submission" date="2021-12" db="EMBL/GenBank/DDBJ databases">
        <authorList>
            <person name="Zaccaron A."/>
            <person name="Stergiopoulos I."/>
        </authorList>
    </citation>
    <scope>NUCLEOTIDE SEQUENCE</scope>
    <source>
        <strain evidence="4">Race5_Kim</strain>
    </source>
</reference>
<dbReference type="OrthoDB" id="1862401at2759"/>
<dbReference type="RefSeq" id="XP_047767241.1">
    <property type="nucleotide sequence ID" value="XM_047911343.1"/>
</dbReference>
<dbReference type="GO" id="GO:0016740">
    <property type="term" value="F:transferase activity"/>
    <property type="evidence" value="ECO:0007669"/>
    <property type="project" value="UniProtKB-KW"/>
</dbReference>
<dbReference type="InterPro" id="IPR054710">
    <property type="entry name" value="Tri101-like_N"/>
</dbReference>
<dbReference type="InterPro" id="IPR051283">
    <property type="entry name" value="Sec_Metabolite_Acyltrans"/>
</dbReference>
<dbReference type="Proteomes" id="UP000756132">
    <property type="component" value="Chromosome 10"/>
</dbReference>
<name>A0A9Q8PI35_PASFU</name>
<reference evidence="4" key="2">
    <citation type="journal article" date="2022" name="Microb. Genom.">
        <title>A chromosome-scale genome assembly of the tomato pathogen Cladosporium fulvum reveals a compartmentalized genome architecture and the presence of a dispensable chromosome.</title>
        <authorList>
            <person name="Zaccaron A.Z."/>
            <person name="Chen L.H."/>
            <person name="Samaras A."/>
            <person name="Stergiopoulos I."/>
        </authorList>
    </citation>
    <scope>NUCLEOTIDE SEQUENCE</scope>
    <source>
        <strain evidence="4">Race5_Kim</strain>
    </source>
</reference>
<keyword evidence="1" id="KW-0808">Transferase</keyword>
<sequence length="501" mass="55267">MACDGRQPTPLHVFGQLPRLSSLYTQVCVCFPLEGNSSREKVVTRIRRGYRRLACWVPWIADAVEFDHSDGLYKIIPTPSSAPFSDSGSAFRVSERRLEDRLPSYQAIREAGFPFSLLREEDLASRRTLPNGTGAGLEPLTCAYGSLNAEREAAIFEVQVNLVDGGCLLVFSAQHNCMDMVAMSEAIRLFFEACRDNGTEDAGQDTMEFGRLDRWGTSLARHSGQSTVRGQGTSPEPAPVSTSKPAAQPVVLSSVDPTTGDTPAATWSYIVFSNDSHTQLKAQAMRDLPDHAKTDFVSTDDVICAILWQNITHARTVRLASSVTTSDGAVTSTTSFERLVDSRPYLGLPGRHPGNFVHKVTTTLSISEVVDQTLGYLASCLRNTLSETDRIEREVRASAEVLRESLRLRAGAGPPERPKPSSMNVKMSSWAKEKCYEFDFGCCLGKPEAVRRPAFEAWEGLAFLMPKRIDGEIAAAVCLREEDTERLKADENFAKWVRWVG</sequence>
<dbReference type="InterPro" id="IPR023213">
    <property type="entry name" value="CAT-like_dom_sf"/>
</dbReference>
<evidence type="ECO:0000256" key="1">
    <source>
        <dbReference type="ARBA" id="ARBA00022679"/>
    </source>
</evidence>
<keyword evidence="5" id="KW-1185">Reference proteome</keyword>
<dbReference type="PANTHER" id="PTHR31896">
    <property type="entry name" value="FAMILY REGULATORY PROTEIN, PUTATIVE (AFU_ORTHOLOGUE AFUA_3G14730)-RELATED"/>
    <property type="match status" value="1"/>
</dbReference>
<dbReference type="Gene3D" id="3.30.559.10">
    <property type="entry name" value="Chloramphenicol acetyltransferase-like domain"/>
    <property type="match status" value="2"/>
</dbReference>
<dbReference type="GeneID" id="71992073"/>
<evidence type="ECO:0000259" key="3">
    <source>
        <dbReference type="Pfam" id="PF22664"/>
    </source>
</evidence>
<feature type="compositionally biased region" description="Polar residues" evidence="2">
    <location>
        <begin position="223"/>
        <end position="245"/>
    </location>
</feature>
<proteinExistence type="predicted"/>
<gene>
    <name evidence="4" type="ORF">CLAFUR5_12195</name>
</gene>
<dbReference type="Pfam" id="PF22664">
    <property type="entry name" value="TRI-like_N"/>
    <property type="match status" value="1"/>
</dbReference>
<evidence type="ECO:0000256" key="2">
    <source>
        <dbReference type="SAM" id="MobiDB-lite"/>
    </source>
</evidence>
<dbReference type="EMBL" id="CP090172">
    <property type="protein sequence ID" value="UJO22875.1"/>
    <property type="molecule type" value="Genomic_DNA"/>
</dbReference>
<feature type="region of interest" description="Disordered" evidence="2">
    <location>
        <begin position="221"/>
        <end position="247"/>
    </location>
</feature>